<evidence type="ECO:0000256" key="1">
    <source>
        <dbReference type="SAM" id="MobiDB-lite"/>
    </source>
</evidence>
<gene>
    <name evidence="2" type="ORF">Tci_925106</name>
</gene>
<organism evidence="2">
    <name type="scientific">Tanacetum cinerariifolium</name>
    <name type="common">Dalmatian daisy</name>
    <name type="synonym">Chrysanthemum cinerariifolium</name>
    <dbReference type="NCBI Taxonomy" id="118510"/>
    <lineage>
        <taxon>Eukaryota</taxon>
        <taxon>Viridiplantae</taxon>
        <taxon>Streptophyta</taxon>
        <taxon>Embryophyta</taxon>
        <taxon>Tracheophyta</taxon>
        <taxon>Spermatophyta</taxon>
        <taxon>Magnoliopsida</taxon>
        <taxon>eudicotyledons</taxon>
        <taxon>Gunneridae</taxon>
        <taxon>Pentapetalae</taxon>
        <taxon>asterids</taxon>
        <taxon>campanulids</taxon>
        <taxon>Asterales</taxon>
        <taxon>Asteraceae</taxon>
        <taxon>Asteroideae</taxon>
        <taxon>Anthemideae</taxon>
        <taxon>Anthemidinae</taxon>
        <taxon>Tanacetum</taxon>
    </lineage>
</organism>
<sequence>VGWLWRHHCPGPHRRHYRSRYQAGDFDQVLQAGRKPGRRQEPALPPRHHDPQVDSGRYAPGFGRGRRAGALERGPRRCRRFDCRLGAGARPAGRPQGRARGNN</sequence>
<dbReference type="AlphaFoldDB" id="A0A699X026"/>
<feature type="non-terminal residue" evidence="2">
    <location>
        <position position="1"/>
    </location>
</feature>
<name>A0A699X026_TANCI</name>
<feature type="non-terminal residue" evidence="2">
    <location>
        <position position="103"/>
    </location>
</feature>
<proteinExistence type="predicted"/>
<protein>
    <submittedName>
        <fullName evidence="2">Uncharacterized protein</fullName>
    </submittedName>
</protein>
<feature type="region of interest" description="Disordered" evidence="1">
    <location>
        <begin position="84"/>
        <end position="103"/>
    </location>
</feature>
<feature type="region of interest" description="Disordered" evidence="1">
    <location>
        <begin position="31"/>
        <end position="73"/>
    </location>
</feature>
<reference evidence="2" key="1">
    <citation type="journal article" date="2019" name="Sci. Rep.">
        <title>Draft genome of Tanacetum cinerariifolium, the natural source of mosquito coil.</title>
        <authorList>
            <person name="Yamashiro T."/>
            <person name="Shiraishi A."/>
            <person name="Satake H."/>
            <person name="Nakayama K."/>
        </authorList>
    </citation>
    <scope>NUCLEOTIDE SEQUENCE</scope>
</reference>
<dbReference type="EMBL" id="BKCJ011790581">
    <property type="protein sequence ID" value="GFD53137.1"/>
    <property type="molecule type" value="Genomic_DNA"/>
</dbReference>
<comment type="caution">
    <text evidence="2">The sequence shown here is derived from an EMBL/GenBank/DDBJ whole genome shotgun (WGS) entry which is preliminary data.</text>
</comment>
<accession>A0A699X026</accession>
<evidence type="ECO:0000313" key="2">
    <source>
        <dbReference type="EMBL" id="GFD53137.1"/>
    </source>
</evidence>